<evidence type="ECO:0000313" key="6">
    <source>
        <dbReference type="Proteomes" id="UP000026915"/>
    </source>
</evidence>
<evidence type="ECO:0000256" key="3">
    <source>
        <dbReference type="ARBA" id="ARBA00022679"/>
    </source>
</evidence>
<proteinExistence type="inferred from homology"/>
<dbReference type="FunFam" id="3.40.50.2000:FF:000019">
    <property type="entry name" value="Glycosyltransferase"/>
    <property type="match status" value="1"/>
</dbReference>
<dbReference type="PANTHER" id="PTHR11926">
    <property type="entry name" value="GLUCOSYL/GLUCURONOSYL TRANSFERASES"/>
    <property type="match status" value="1"/>
</dbReference>
<protein>
    <submittedName>
        <fullName evidence="5">Uridine diphosphate glycosyltransferase 74E2, putative isoform 1</fullName>
    </submittedName>
</protein>
<keyword evidence="2" id="KW-0328">Glycosyltransferase</keyword>
<sequence length="645" mass="72793">MIMERQSRLGETHVLVLPFPIQGHINPMLQFSKRLASKSLRVTLITTSKSMQPSASSVNFESIEFEEGERTNSVDDYLELYEKLIPKRLAKFIENQTCSQHPAKVLVYDSCMPWALAVAKNFGVQGASFFTQSWAVNAIFYHLKQGTFRVPPEEPVVSLPSMPELRLSDLPSFVCDNSGSYPGLCKLVKNQFSNFEEANWVFCNTYDELEDEVMQGHINPMLQFAKRLASKGLKVTFLTTKPMQSPSTSISIQIIEFPEGEQANGTEEFAHLFKTLVSERLTNLIDRLNSSSSDPPKALVYDSFLPWALDVAKQCGLHGASFFTQSWSNSSIYYHLNQGTLKVPLEENAVVSLPSMPVLGINDLPSFVSDTGSYPSLLKMVVDRFSNFQEADWLFCNTFKELEHEVINCMASKWPIKTVGPTIPSMYLDKRIKDDNDYGLHLFKPDSELCIKWLDSKETDSVVYVSFGSLAGLTEEQMLELSLGLKRSNRYFLWVVREAEQSKIPSNFIEETSEKGLVVSWCPQLDVLAHRAVGCFMTHCGWNSTLEALSLGVPMIAMPQWTDQPTNAKFVADVWQGGIRVSKDEKGVVTKEEVEWCIREIMEGERSLEIRKNSEKWKNLAKEAVDEGGSSDKNIEEFVAKLLCN</sequence>
<dbReference type="InterPro" id="IPR002213">
    <property type="entry name" value="UDP_glucos_trans"/>
</dbReference>
<dbReference type="STRING" id="3641.A0A061EH11"/>
<evidence type="ECO:0000256" key="1">
    <source>
        <dbReference type="ARBA" id="ARBA00009995"/>
    </source>
</evidence>
<dbReference type="InterPro" id="IPR035595">
    <property type="entry name" value="UDP_glycos_trans_CS"/>
</dbReference>
<dbReference type="SUPFAM" id="SSF53756">
    <property type="entry name" value="UDP-Glycosyltransferase/glycogen phosphorylase"/>
    <property type="match status" value="2"/>
</dbReference>
<dbReference type="PANTHER" id="PTHR11926:SF1560">
    <property type="entry name" value="UDP-GLYCOSYLTRANSFERASE 74E1-RELATED"/>
    <property type="match status" value="1"/>
</dbReference>
<reference evidence="5 6" key="1">
    <citation type="journal article" date="2013" name="Genome Biol.">
        <title>The genome sequence of the most widely cultivated cacao type and its use to identify candidate genes regulating pod color.</title>
        <authorList>
            <person name="Motamayor J.C."/>
            <person name="Mockaitis K."/>
            <person name="Schmutz J."/>
            <person name="Haiminen N."/>
            <person name="Iii D.L."/>
            <person name="Cornejo O."/>
            <person name="Findley S.D."/>
            <person name="Zheng P."/>
            <person name="Utro F."/>
            <person name="Royaert S."/>
            <person name="Saski C."/>
            <person name="Jenkins J."/>
            <person name="Podicheti R."/>
            <person name="Zhao M."/>
            <person name="Scheffler B.E."/>
            <person name="Stack J.C."/>
            <person name="Feltus F.A."/>
            <person name="Mustiga G.M."/>
            <person name="Amores F."/>
            <person name="Phillips W."/>
            <person name="Marelli J.P."/>
            <person name="May G.D."/>
            <person name="Shapiro H."/>
            <person name="Ma J."/>
            <person name="Bustamante C.D."/>
            <person name="Schnell R.J."/>
            <person name="Main D."/>
            <person name="Gilbert D."/>
            <person name="Parida L."/>
            <person name="Kuhn D.N."/>
        </authorList>
    </citation>
    <scope>NUCLEOTIDE SEQUENCE [LARGE SCALE GENOMIC DNA]</scope>
    <source>
        <strain evidence="6">cv. Matina 1-6</strain>
    </source>
</reference>
<dbReference type="GO" id="GO:0080043">
    <property type="term" value="F:quercetin 3-O-glucosyltransferase activity"/>
    <property type="evidence" value="ECO:0000318"/>
    <property type="project" value="GO_Central"/>
</dbReference>
<name>A0A061EH11_THECC</name>
<dbReference type="InParanoid" id="A0A061EH11"/>
<dbReference type="OMA" id="WVQSLWP"/>
<feature type="domain" description="Glycosyltransferase N-terminal" evidence="4">
    <location>
        <begin position="14"/>
        <end position="51"/>
    </location>
</feature>
<dbReference type="Pfam" id="PF00201">
    <property type="entry name" value="UDPGT"/>
    <property type="match status" value="1"/>
</dbReference>
<dbReference type="InterPro" id="IPR058980">
    <property type="entry name" value="Glyco_transf_N"/>
</dbReference>
<accession>A0A061EH11</accession>
<dbReference type="Gene3D" id="3.40.50.2000">
    <property type="entry name" value="Glycogen Phosphorylase B"/>
    <property type="match status" value="3"/>
</dbReference>
<dbReference type="Pfam" id="PF26168">
    <property type="entry name" value="Glyco_transf_N"/>
    <property type="match status" value="1"/>
</dbReference>
<keyword evidence="6" id="KW-1185">Reference proteome</keyword>
<dbReference type="GO" id="GO:0005737">
    <property type="term" value="C:cytoplasm"/>
    <property type="evidence" value="ECO:0000318"/>
    <property type="project" value="GO_Central"/>
</dbReference>
<evidence type="ECO:0000256" key="2">
    <source>
        <dbReference type="ARBA" id="ARBA00022676"/>
    </source>
</evidence>
<dbReference type="GO" id="GO:0080044">
    <property type="term" value="F:quercetin 7-O-glucosyltransferase activity"/>
    <property type="evidence" value="ECO:0000318"/>
    <property type="project" value="GO_Central"/>
</dbReference>
<comment type="similarity">
    <text evidence="1">Belongs to the UDP-glycosyltransferase family.</text>
</comment>
<dbReference type="FunCoup" id="A0A061EH11">
    <property type="interactions" value="87"/>
</dbReference>
<dbReference type="eggNOG" id="KOG1192">
    <property type="taxonomic scope" value="Eukaryota"/>
</dbReference>
<dbReference type="CDD" id="cd03784">
    <property type="entry name" value="GT1_Gtf-like"/>
    <property type="match status" value="1"/>
</dbReference>
<dbReference type="PROSITE" id="PS00375">
    <property type="entry name" value="UDPGT"/>
    <property type="match status" value="1"/>
</dbReference>
<gene>
    <name evidence="5" type="ORF">TCM_019571</name>
</gene>
<dbReference type="AlphaFoldDB" id="A0A061EH11"/>
<dbReference type="Proteomes" id="UP000026915">
    <property type="component" value="Chromosome 4"/>
</dbReference>
<dbReference type="EMBL" id="CM001882">
    <property type="protein sequence ID" value="EOY04300.1"/>
    <property type="molecule type" value="Genomic_DNA"/>
</dbReference>
<evidence type="ECO:0000259" key="4">
    <source>
        <dbReference type="Pfam" id="PF26168"/>
    </source>
</evidence>
<evidence type="ECO:0000313" key="5">
    <source>
        <dbReference type="EMBL" id="EOY04300.1"/>
    </source>
</evidence>
<dbReference type="HOGENOM" id="CLU_001724_0_1_1"/>
<keyword evidence="3" id="KW-0808">Transferase</keyword>
<dbReference type="Gramene" id="EOY04300">
    <property type="protein sequence ID" value="EOY04300"/>
    <property type="gene ID" value="TCM_019571"/>
</dbReference>
<organism evidence="5 6">
    <name type="scientific">Theobroma cacao</name>
    <name type="common">Cacao</name>
    <name type="synonym">Cocoa</name>
    <dbReference type="NCBI Taxonomy" id="3641"/>
    <lineage>
        <taxon>Eukaryota</taxon>
        <taxon>Viridiplantae</taxon>
        <taxon>Streptophyta</taxon>
        <taxon>Embryophyta</taxon>
        <taxon>Tracheophyta</taxon>
        <taxon>Spermatophyta</taxon>
        <taxon>Magnoliopsida</taxon>
        <taxon>eudicotyledons</taxon>
        <taxon>Gunneridae</taxon>
        <taxon>Pentapetalae</taxon>
        <taxon>rosids</taxon>
        <taxon>malvids</taxon>
        <taxon>Malvales</taxon>
        <taxon>Malvaceae</taxon>
        <taxon>Byttnerioideae</taxon>
        <taxon>Theobroma</taxon>
    </lineage>
</organism>